<name>A0AAV7YAM0_9EUKA</name>
<proteinExistence type="predicted"/>
<gene>
    <name evidence="3" type="ORF">M0812_28085</name>
</gene>
<feature type="coiled-coil region" evidence="1">
    <location>
        <begin position="227"/>
        <end position="254"/>
    </location>
</feature>
<evidence type="ECO:0000313" key="4">
    <source>
        <dbReference type="Proteomes" id="UP001146793"/>
    </source>
</evidence>
<sequence>MTESYGNELANTLANQSEHLKQELKKVQDRQRTANEQLTVIKQKIRELHSHQSRKINQIKNQISEHKKQLLTQTEIYQTIQQEISELEIEKNQLAFELEQLNNKDQKTVTSTRTEKENTTDPKKQFQSFKEDLKKELTQFQELMENENQLETLEQDLEKQDKKAFQLNCEREMTEKNCRIQELVNFKLVIEPQNTNQEQNKDQNHFSKYNNGIIEYNRLCGEKVAVSLHLKKQNKKLKESKNLLKEKALEVTQNFNNWKDACKKKK</sequence>
<comment type="caution">
    <text evidence="3">The sequence shown here is derived from an EMBL/GenBank/DDBJ whole genome shotgun (WGS) entry which is preliminary data.</text>
</comment>
<feature type="region of interest" description="Disordered" evidence="2">
    <location>
        <begin position="106"/>
        <end position="125"/>
    </location>
</feature>
<evidence type="ECO:0000256" key="2">
    <source>
        <dbReference type="SAM" id="MobiDB-lite"/>
    </source>
</evidence>
<reference evidence="3" key="1">
    <citation type="submission" date="2022-08" db="EMBL/GenBank/DDBJ databases">
        <title>Novel sulphate-reducing endosymbionts in the free-living metamonad Anaeramoeba.</title>
        <authorList>
            <person name="Jerlstrom-Hultqvist J."/>
            <person name="Cepicka I."/>
            <person name="Gallot-Lavallee L."/>
            <person name="Salas-Leiva D."/>
            <person name="Curtis B.A."/>
            <person name="Zahonova K."/>
            <person name="Pipaliya S."/>
            <person name="Dacks J."/>
            <person name="Roger A.J."/>
        </authorList>
    </citation>
    <scope>NUCLEOTIDE SEQUENCE</scope>
    <source>
        <strain evidence="3">Busselton2</strain>
    </source>
</reference>
<protein>
    <recommendedName>
        <fullName evidence="5">Viral A-type inclusion protein</fullName>
    </recommendedName>
</protein>
<dbReference type="EMBL" id="JANTQA010000070">
    <property type="protein sequence ID" value="KAJ3425640.1"/>
    <property type="molecule type" value="Genomic_DNA"/>
</dbReference>
<organism evidence="3 4">
    <name type="scientific">Anaeramoeba flamelloides</name>
    <dbReference type="NCBI Taxonomy" id="1746091"/>
    <lineage>
        <taxon>Eukaryota</taxon>
        <taxon>Metamonada</taxon>
        <taxon>Anaeramoebidae</taxon>
        <taxon>Anaeramoeba</taxon>
    </lineage>
</organism>
<accession>A0AAV7YAM0</accession>
<evidence type="ECO:0000256" key="1">
    <source>
        <dbReference type="SAM" id="Coils"/>
    </source>
</evidence>
<dbReference type="Proteomes" id="UP001146793">
    <property type="component" value="Unassembled WGS sequence"/>
</dbReference>
<evidence type="ECO:0008006" key="5">
    <source>
        <dbReference type="Google" id="ProtNLM"/>
    </source>
</evidence>
<keyword evidence="1" id="KW-0175">Coiled coil</keyword>
<dbReference type="AlphaFoldDB" id="A0AAV7YAM0"/>
<evidence type="ECO:0000313" key="3">
    <source>
        <dbReference type="EMBL" id="KAJ3425640.1"/>
    </source>
</evidence>